<evidence type="ECO:0000256" key="5">
    <source>
        <dbReference type="ARBA" id="ARBA00023136"/>
    </source>
</evidence>
<dbReference type="EMBL" id="AP019782">
    <property type="protein sequence ID" value="BBL70391.1"/>
    <property type="molecule type" value="Genomic_DNA"/>
</dbReference>
<organism evidence="6 7">
    <name type="scientific">Methylogaea oryzae</name>
    <dbReference type="NCBI Taxonomy" id="1295382"/>
    <lineage>
        <taxon>Bacteria</taxon>
        <taxon>Pseudomonadati</taxon>
        <taxon>Pseudomonadota</taxon>
        <taxon>Gammaproteobacteria</taxon>
        <taxon>Methylococcales</taxon>
        <taxon>Methylococcaceae</taxon>
        <taxon>Methylogaea</taxon>
    </lineage>
</organism>
<keyword evidence="4" id="KW-0997">Cell inner membrane</keyword>
<comment type="subcellular location">
    <subcellularLocation>
        <location evidence="1">Endomembrane system</location>
    </subcellularLocation>
</comment>
<dbReference type="PANTHER" id="PTHR30024:SF43">
    <property type="entry name" value="BLL4572 PROTEIN"/>
    <property type="match status" value="1"/>
</dbReference>
<proteinExistence type="predicted"/>
<accession>A0A8D5AHL1</accession>
<dbReference type="Pfam" id="PF13379">
    <property type="entry name" value="NMT1_2"/>
    <property type="match status" value="1"/>
</dbReference>
<reference evidence="6" key="1">
    <citation type="submission" date="2019-06" db="EMBL/GenBank/DDBJ databases">
        <title>Complete genome sequence of Methylogaea oryzae strain JCM16910.</title>
        <authorList>
            <person name="Asakawa S."/>
        </authorList>
    </citation>
    <scope>NUCLEOTIDE SEQUENCE</scope>
    <source>
        <strain evidence="6">E10</strain>
    </source>
</reference>
<name>A0A8D5AHL1_9GAMM</name>
<keyword evidence="2" id="KW-0813">Transport</keyword>
<dbReference type="Proteomes" id="UP000824988">
    <property type="component" value="Chromosome"/>
</dbReference>
<dbReference type="GO" id="GO:0012505">
    <property type="term" value="C:endomembrane system"/>
    <property type="evidence" value="ECO:0007669"/>
    <property type="project" value="UniProtKB-SubCell"/>
</dbReference>
<dbReference type="CDD" id="cd13553">
    <property type="entry name" value="PBP2_NrtA_CpmA_like"/>
    <property type="match status" value="1"/>
</dbReference>
<sequence>MPHQTDPVMPTENGVPEKTRLNLGFVPLTDCAVLAVALEHGYFHRHGLDVTLSREASWANIRDKVCCGVLDGAQMLAGMPLAASLGAEAFQQPMVTGFAMSLNGNAVTVSNALYRRLLDTDGEAMANRPLTAQVLKTLIDSDRAAGRPPLRFAMVYPCSSHNYLLRYWLAAAGIDPDRDITLTVVPPPLMAGYLQNGLIDGYCVGEPWNTRTVEDGLGHVLIASYEIWNNHPEKVFGVTRQWAQQHPNTHRAVLMALIEAARWLDPPENRAEAAELLSGPEYVDAPVELLRAGLLGEFRYGKGEAAAAFPDFHVFHRYAANIPRRTHAEWLVSQMLRWGQLKGPLDVAAAAAGVYLPALYRAAAAKLGLPCPPPDHNAAGAHDQPWLLATATHSFDMGPDRFFDGSVFEPSSAPMPAKRP</sequence>
<dbReference type="InterPro" id="IPR044527">
    <property type="entry name" value="NrtA/CpmA_ABC-bd_dom"/>
</dbReference>
<evidence type="ECO:0000256" key="4">
    <source>
        <dbReference type="ARBA" id="ARBA00022519"/>
    </source>
</evidence>
<keyword evidence="7" id="KW-1185">Reference proteome</keyword>
<dbReference type="RefSeq" id="WP_221048398.1">
    <property type="nucleotide sequence ID" value="NZ_AP019782.1"/>
</dbReference>
<evidence type="ECO:0000256" key="2">
    <source>
        <dbReference type="ARBA" id="ARBA00022448"/>
    </source>
</evidence>
<evidence type="ECO:0000313" key="6">
    <source>
        <dbReference type="EMBL" id="BBL70391.1"/>
    </source>
</evidence>
<keyword evidence="5" id="KW-0472">Membrane</keyword>
<dbReference type="AlphaFoldDB" id="A0A8D5AHL1"/>
<dbReference type="PANTHER" id="PTHR30024">
    <property type="entry name" value="ALIPHATIC SULFONATES-BINDING PROTEIN-RELATED"/>
    <property type="match status" value="1"/>
</dbReference>
<evidence type="ECO:0000256" key="1">
    <source>
        <dbReference type="ARBA" id="ARBA00004308"/>
    </source>
</evidence>
<gene>
    <name evidence="6" type="ORF">MoryE10_09970</name>
</gene>
<protein>
    <submittedName>
        <fullName evidence="6">Uncharacterized protein</fullName>
    </submittedName>
</protein>
<evidence type="ECO:0000313" key="7">
    <source>
        <dbReference type="Proteomes" id="UP000824988"/>
    </source>
</evidence>
<evidence type="ECO:0000256" key="3">
    <source>
        <dbReference type="ARBA" id="ARBA00022475"/>
    </source>
</evidence>
<keyword evidence="3" id="KW-1003">Cell membrane</keyword>
<dbReference type="KEGG" id="moz:MoryE10_09970"/>